<feature type="domain" description="Metallo-beta-lactamase" evidence="2">
    <location>
        <begin position="58"/>
        <end position="244"/>
    </location>
</feature>
<proteinExistence type="predicted"/>
<dbReference type="PANTHER" id="PTHR42951">
    <property type="entry name" value="METALLO-BETA-LACTAMASE DOMAIN-CONTAINING"/>
    <property type="match status" value="1"/>
</dbReference>
<organism evidence="3 4">
    <name type="scientific">Hydrogenophaga palleronii</name>
    <dbReference type="NCBI Taxonomy" id="65655"/>
    <lineage>
        <taxon>Bacteria</taxon>
        <taxon>Pseudomonadati</taxon>
        <taxon>Pseudomonadota</taxon>
        <taxon>Betaproteobacteria</taxon>
        <taxon>Burkholderiales</taxon>
        <taxon>Comamonadaceae</taxon>
        <taxon>Hydrogenophaga</taxon>
    </lineage>
</organism>
<evidence type="ECO:0000259" key="2">
    <source>
        <dbReference type="SMART" id="SM00849"/>
    </source>
</evidence>
<dbReference type="PANTHER" id="PTHR42951:SF20">
    <property type="entry name" value="BETA LACTAMASE"/>
    <property type="match status" value="1"/>
</dbReference>
<dbReference type="Gene3D" id="3.60.15.10">
    <property type="entry name" value="Ribonuclease Z/Hydroxyacylglutathione hydrolase-like"/>
    <property type="match status" value="1"/>
</dbReference>
<dbReference type="CDD" id="cd16282">
    <property type="entry name" value="metallo-hydrolase-like_MBL-fold"/>
    <property type="match status" value="1"/>
</dbReference>
<feature type="chain" id="PRO_5046432252" evidence="1">
    <location>
        <begin position="28"/>
        <end position="321"/>
    </location>
</feature>
<reference evidence="3 4" key="1">
    <citation type="submission" date="2023-07" db="EMBL/GenBank/DDBJ databases">
        <title>Sorghum-associated microbial communities from plants grown in Nebraska, USA.</title>
        <authorList>
            <person name="Schachtman D."/>
        </authorList>
    </citation>
    <scope>NUCLEOTIDE SEQUENCE [LARGE SCALE GENOMIC DNA]</scope>
    <source>
        <strain evidence="3 4">4249</strain>
    </source>
</reference>
<sequence length="321" mass="35462">MRHAALRTFLTLSLTLAFTAPARSADAEPPMQTVRVAPNTHYVKGLSQLGSPKNQNFISNAGFVVTPTGVVVVDALGSPRLAERLTAAIRRITPLPITHVVVTHYHADHIYGLQHFKAMGAQIVAHRAAQAYIQSDTARLRLEASRSDLAPWIDDQTRIVDADLWIDGPTSFKVGGVVFEVDHVGPSHTPEDLVVYVPTERVLFAGDLFFNGRLPFVGMADSSQWIRSLERVLAFDTAAVVPGHGTASTEPRKDIGMTRDYLKHLRASMARAVEDFVPFEEAYATTDWSAFESTPMFNFANRMNAYNTYLLLEQEALGTKR</sequence>
<accession>A0ABU1WJX0</accession>
<keyword evidence="4" id="KW-1185">Reference proteome</keyword>
<comment type="caution">
    <text evidence="3">The sequence shown here is derived from an EMBL/GenBank/DDBJ whole genome shotgun (WGS) entry which is preliminary data.</text>
</comment>
<dbReference type="SMART" id="SM00849">
    <property type="entry name" value="Lactamase_B"/>
    <property type="match status" value="1"/>
</dbReference>
<dbReference type="InterPro" id="IPR050855">
    <property type="entry name" value="NDM-1-like"/>
</dbReference>
<name>A0ABU1WJX0_9BURK</name>
<keyword evidence="1" id="KW-0732">Signal</keyword>
<evidence type="ECO:0000256" key="1">
    <source>
        <dbReference type="SAM" id="SignalP"/>
    </source>
</evidence>
<evidence type="ECO:0000313" key="3">
    <source>
        <dbReference type="EMBL" id="MDR7149593.1"/>
    </source>
</evidence>
<dbReference type="Proteomes" id="UP001265700">
    <property type="component" value="Unassembled WGS sequence"/>
</dbReference>
<dbReference type="SUPFAM" id="SSF56281">
    <property type="entry name" value="Metallo-hydrolase/oxidoreductase"/>
    <property type="match status" value="1"/>
</dbReference>
<dbReference type="InterPro" id="IPR001279">
    <property type="entry name" value="Metallo-B-lactamas"/>
</dbReference>
<feature type="signal peptide" evidence="1">
    <location>
        <begin position="1"/>
        <end position="27"/>
    </location>
</feature>
<evidence type="ECO:0000313" key="4">
    <source>
        <dbReference type="Proteomes" id="UP001265700"/>
    </source>
</evidence>
<dbReference type="InterPro" id="IPR036866">
    <property type="entry name" value="RibonucZ/Hydroxyglut_hydro"/>
</dbReference>
<gene>
    <name evidence="3" type="ORF">J2W49_001548</name>
</gene>
<dbReference type="EMBL" id="JAVDWU010000003">
    <property type="protein sequence ID" value="MDR7149593.1"/>
    <property type="molecule type" value="Genomic_DNA"/>
</dbReference>
<dbReference type="RefSeq" id="WP_310313908.1">
    <property type="nucleotide sequence ID" value="NZ_JAVDWU010000003.1"/>
</dbReference>
<dbReference type="Pfam" id="PF00753">
    <property type="entry name" value="Lactamase_B"/>
    <property type="match status" value="1"/>
</dbReference>
<protein>
    <submittedName>
        <fullName evidence="3">Glyoxylase-like metal-dependent hydrolase (Beta-lactamase superfamily II)</fullName>
    </submittedName>
</protein>